<dbReference type="Proteomes" id="UP000000483">
    <property type="component" value="Chromosome"/>
</dbReference>
<keyword evidence="10" id="KW-0443">Lipid metabolism</keyword>
<proteinExistence type="inferred from homology"/>
<keyword evidence="12" id="KW-0594">Phospholipid biosynthesis</keyword>
<feature type="transmembrane region" description="Helical" evidence="17">
    <location>
        <begin position="157"/>
        <end position="177"/>
    </location>
</feature>
<name>F2NCF0_DESAR</name>
<feature type="transmembrane region" description="Helical" evidence="17">
    <location>
        <begin position="97"/>
        <end position="119"/>
    </location>
</feature>
<keyword evidence="7 16" id="KW-0808">Transferase</keyword>
<dbReference type="PROSITE" id="PS00379">
    <property type="entry name" value="CDP_ALCOHOL_P_TRANSF"/>
    <property type="match status" value="1"/>
</dbReference>
<evidence type="ECO:0000256" key="12">
    <source>
        <dbReference type="ARBA" id="ARBA00023209"/>
    </source>
</evidence>
<organism evidence="18 19">
    <name type="scientific">Desulfobacca acetoxidans (strain ATCC 700848 / DSM 11109 / ASRB2)</name>
    <dbReference type="NCBI Taxonomy" id="880072"/>
    <lineage>
        <taxon>Bacteria</taxon>
        <taxon>Pseudomonadati</taxon>
        <taxon>Thermodesulfobacteriota</taxon>
        <taxon>Desulfobaccia</taxon>
        <taxon>Desulfobaccales</taxon>
        <taxon>Desulfobaccaceae</taxon>
        <taxon>Desulfobacca</taxon>
    </lineage>
</organism>
<evidence type="ECO:0000256" key="15">
    <source>
        <dbReference type="NCBIfam" id="TIGR00560"/>
    </source>
</evidence>
<dbReference type="OrthoDB" id="9796672at2"/>
<dbReference type="InterPro" id="IPR043130">
    <property type="entry name" value="CDP-OH_PTrfase_TM_dom"/>
</dbReference>
<dbReference type="PANTHER" id="PTHR14269:SF62">
    <property type="entry name" value="CDP-DIACYLGLYCEROL--GLYCEROL-3-PHOSPHATE 3-PHOSPHATIDYLTRANSFERASE 1, CHLOROPLASTIC"/>
    <property type="match status" value="1"/>
</dbReference>
<evidence type="ECO:0000256" key="3">
    <source>
        <dbReference type="ARBA" id="ARBA00010441"/>
    </source>
</evidence>
<evidence type="ECO:0000256" key="10">
    <source>
        <dbReference type="ARBA" id="ARBA00023098"/>
    </source>
</evidence>
<dbReference type="eggNOG" id="COG0558">
    <property type="taxonomic scope" value="Bacteria"/>
</dbReference>
<dbReference type="InterPro" id="IPR004570">
    <property type="entry name" value="Phosphatidylglycerol_P_synth"/>
</dbReference>
<reference evidence="18 19" key="1">
    <citation type="journal article" date="2011" name="Stand. Genomic Sci.">
        <title>Complete genome sequence of the acetate-degrading sulfate reducer Desulfobacca acetoxidans type strain (ASRB2).</title>
        <authorList>
            <person name="Goker M."/>
            <person name="Teshima H."/>
            <person name="Lapidus A."/>
            <person name="Nolan M."/>
            <person name="Lucas S."/>
            <person name="Hammon N."/>
            <person name="Deshpande S."/>
            <person name="Cheng J.F."/>
            <person name="Tapia R."/>
            <person name="Han C."/>
            <person name="Goodwin L."/>
            <person name="Pitluck S."/>
            <person name="Huntemann M."/>
            <person name="Liolios K."/>
            <person name="Ivanova N."/>
            <person name="Pagani I."/>
            <person name="Mavromatis K."/>
            <person name="Ovchinikova G."/>
            <person name="Pati A."/>
            <person name="Chen A."/>
            <person name="Palaniappan K."/>
            <person name="Land M."/>
            <person name="Hauser L."/>
            <person name="Brambilla E.M."/>
            <person name="Rohde M."/>
            <person name="Spring S."/>
            <person name="Detter J.C."/>
            <person name="Woyke T."/>
            <person name="Bristow J."/>
            <person name="Eisen J.A."/>
            <person name="Markowitz V."/>
            <person name="Hugenholtz P."/>
            <person name="Kyrpides N.C."/>
            <person name="Klenk H.P."/>
        </authorList>
    </citation>
    <scope>NUCLEOTIDE SEQUENCE [LARGE SCALE GENOMIC DNA]</scope>
    <source>
        <strain evidence="19">ATCC 700848 / DSM 11109 / ASRB2</strain>
    </source>
</reference>
<dbReference type="Pfam" id="PF01066">
    <property type="entry name" value="CDP-OH_P_transf"/>
    <property type="match status" value="1"/>
</dbReference>
<comment type="catalytic activity">
    <reaction evidence="14">
        <text>a CDP-1,2-diacyl-sn-glycerol + sn-glycerol 3-phosphate = a 1,2-diacyl-sn-glycero-3-phospho-(1'-sn-glycero-3'-phosphate) + CMP + H(+)</text>
        <dbReference type="Rhea" id="RHEA:12593"/>
        <dbReference type="ChEBI" id="CHEBI:15378"/>
        <dbReference type="ChEBI" id="CHEBI:57597"/>
        <dbReference type="ChEBI" id="CHEBI:58332"/>
        <dbReference type="ChEBI" id="CHEBI:60110"/>
        <dbReference type="ChEBI" id="CHEBI:60377"/>
        <dbReference type="EC" id="2.7.8.5"/>
    </reaction>
</comment>
<evidence type="ECO:0000256" key="9">
    <source>
        <dbReference type="ARBA" id="ARBA00022989"/>
    </source>
</evidence>
<keyword evidence="19" id="KW-1185">Reference proteome</keyword>
<comment type="pathway">
    <text evidence="2">Phospholipid metabolism; phosphatidylglycerol biosynthesis; phosphatidylglycerol from CDP-diacylglycerol: step 1/2.</text>
</comment>
<evidence type="ECO:0000256" key="13">
    <source>
        <dbReference type="ARBA" id="ARBA00023264"/>
    </source>
</evidence>
<evidence type="ECO:0000256" key="1">
    <source>
        <dbReference type="ARBA" id="ARBA00004141"/>
    </source>
</evidence>
<dbReference type="InterPro" id="IPR000462">
    <property type="entry name" value="CDP-OH_P_trans"/>
</dbReference>
<evidence type="ECO:0000256" key="17">
    <source>
        <dbReference type="SAM" id="Phobius"/>
    </source>
</evidence>
<keyword evidence="6" id="KW-0444">Lipid biosynthesis</keyword>
<dbReference type="PANTHER" id="PTHR14269">
    <property type="entry name" value="CDP-DIACYLGLYCEROL--GLYCEROL-3-PHOSPHATE 3-PHOSPHATIDYLTRANSFERASE-RELATED"/>
    <property type="match status" value="1"/>
</dbReference>
<gene>
    <name evidence="18" type="ordered locus">Desac_1151</name>
</gene>
<evidence type="ECO:0000256" key="11">
    <source>
        <dbReference type="ARBA" id="ARBA00023136"/>
    </source>
</evidence>
<dbReference type="GO" id="GO:0046474">
    <property type="term" value="P:glycerophospholipid biosynthetic process"/>
    <property type="evidence" value="ECO:0007669"/>
    <property type="project" value="TreeGrafter"/>
</dbReference>
<protein>
    <recommendedName>
        <fullName evidence="5 15">CDP-diacylglycerol--glycerol-3-phosphate 3-phosphatidyltransferase</fullName>
        <ecNumber evidence="4 15">2.7.8.5</ecNumber>
    </recommendedName>
</protein>
<dbReference type="GO" id="GO:0008444">
    <property type="term" value="F:CDP-diacylglycerol-glycerol-3-phosphate 3-phosphatidyltransferase activity"/>
    <property type="evidence" value="ECO:0007669"/>
    <property type="project" value="UniProtKB-UniRule"/>
</dbReference>
<feature type="transmembrane region" description="Helical" evidence="17">
    <location>
        <begin position="131"/>
        <end position="151"/>
    </location>
</feature>
<dbReference type="GO" id="GO:0016020">
    <property type="term" value="C:membrane"/>
    <property type="evidence" value="ECO:0007669"/>
    <property type="project" value="UniProtKB-SubCell"/>
</dbReference>
<feature type="transmembrane region" description="Helical" evidence="17">
    <location>
        <begin position="12"/>
        <end position="34"/>
    </location>
</feature>
<dbReference type="STRING" id="880072.Desac_1151"/>
<dbReference type="InterPro" id="IPR048254">
    <property type="entry name" value="CDP_ALCOHOL_P_TRANSF_CS"/>
</dbReference>
<dbReference type="PIRSF" id="PIRSF000847">
    <property type="entry name" value="Phos_ph_gly_syn"/>
    <property type="match status" value="1"/>
</dbReference>
<sequence>MEQEPPYINSRLTVPNVITMIRILATPLFVIFLLQGVYDRAMIIFVLAGLSDLIDGYIARNFKQKSPLGAHLDPLADKLLITSSFLVLGYFHKVPAWLAIIVISRDIVIVGGIIALKLFDVTVRIEPARVSKWATVFQIFTVFLAILGELWPYPRWVLVGCGWVTAYFTVASGIHYLMRGLRLLNEHGKKTADLGQS</sequence>
<evidence type="ECO:0000256" key="8">
    <source>
        <dbReference type="ARBA" id="ARBA00022692"/>
    </source>
</evidence>
<dbReference type="KEGG" id="dao:Desac_1151"/>
<evidence type="ECO:0000256" key="4">
    <source>
        <dbReference type="ARBA" id="ARBA00013170"/>
    </source>
</evidence>
<dbReference type="RefSeq" id="WP_013706126.1">
    <property type="nucleotide sequence ID" value="NC_015388.1"/>
</dbReference>
<evidence type="ECO:0000256" key="6">
    <source>
        <dbReference type="ARBA" id="ARBA00022516"/>
    </source>
</evidence>
<evidence type="ECO:0000256" key="2">
    <source>
        <dbReference type="ARBA" id="ARBA00005042"/>
    </source>
</evidence>
<dbReference type="NCBIfam" id="TIGR00560">
    <property type="entry name" value="pgsA"/>
    <property type="match status" value="1"/>
</dbReference>
<dbReference type="Gene3D" id="1.20.120.1760">
    <property type="match status" value="1"/>
</dbReference>
<dbReference type="AlphaFoldDB" id="F2NCF0"/>
<dbReference type="InterPro" id="IPR050324">
    <property type="entry name" value="CDP-alcohol_PTase-I"/>
</dbReference>
<evidence type="ECO:0000256" key="7">
    <source>
        <dbReference type="ARBA" id="ARBA00022679"/>
    </source>
</evidence>
<comment type="subcellular location">
    <subcellularLocation>
        <location evidence="1">Membrane</location>
        <topology evidence="1">Multi-pass membrane protein</topology>
    </subcellularLocation>
</comment>
<dbReference type="HOGENOM" id="CLU_051314_6_2_7"/>
<accession>F2NCF0</accession>
<keyword evidence="9 17" id="KW-1133">Transmembrane helix</keyword>
<keyword evidence="8 17" id="KW-0812">Transmembrane</keyword>
<evidence type="ECO:0000256" key="5">
    <source>
        <dbReference type="ARBA" id="ARBA00014944"/>
    </source>
</evidence>
<dbReference type="EMBL" id="CP002629">
    <property type="protein sequence ID" value="AEB09014.1"/>
    <property type="molecule type" value="Genomic_DNA"/>
</dbReference>
<evidence type="ECO:0000313" key="19">
    <source>
        <dbReference type="Proteomes" id="UP000000483"/>
    </source>
</evidence>
<evidence type="ECO:0000256" key="14">
    <source>
        <dbReference type="ARBA" id="ARBA00048586"/>
    </source>
</evidence>
<reference evidence="19" key="2">
    <citation type="submission" date="2011-03" db="EMBL/GenBank/DDBJ databases">
        <title>The complete genome of Desulfobacca acetoxidans DSM 11109.</title>
        <authorList>
            <consortium name="US DOE Joint Genome Institute (JGI-PGF)"/>
            <person name="Lucas S."/>
            <person name="Copeland A."/>
            <person name="Lapidus A."/>
            <person name="Bruce D."/>
            <person name="Goodwin L."/>
            <person name="Pitluck S."/>
            <person name="Peters L."/>
            <person name="Kyrpides N."/>
            <person name="Mavromatis K."/>
            <person name="Ivanova N."/>
            <person name="Ovchinnikova G."/>
            <person name="Teshima H."/>
            <person name="Detter J.C."/>
            <person name="Han C."/>
            <person name="Land M."/>
            <person name="Hauser L."/>
            <person name="Markowitz V."/>
            <person name="Cheng J.-F."/>
            <person name="Hugenholtz P."/>
            <person name="Woyke T."/>
            <person name="Wu D."/>
            <person name="Spring S."/>
            <person name="Schueler E."/>
            <person name="Brambilla E."/>
            <person name="Klenk H.-P."/>
            <person name="Eisen J.A."/>
        </authorList>
    </citation>
    <scope>NUCLEOTIDE SEQUENCE [LARGE SCALE GENOMIC DNA]</scope>
    <source>
        <strain evidence="19">ATCC 700848 / DSM 11109 / ASRB2</strain>
    </source>
</reference>
<keyword evidence="13" id="KW-1208">Phospholipid metabolism</keyword>
<comment type="similarity">
    <text evidence="3 16">Belongs to the CDP-alcohol phosphatidyltransferase class-I family.</text>
</comment>
<dbReference type="EC" id="2.7.8.5" evidence="4 15"/>
<evidence type="ECO:0000313" key="18">
    <source>
        <dbReference type="EMBL" id="AEB09014.1"/>
    </source>
</evidence>
<evidence type="ECO:0000256" key="16">
    <source>
        <dbReference type="RuleBase" id="RU003750"/>
    </source>
</evidence>
<keyword evidence="11 17" id="KW-0472">Membrane</keyword>